<dbReference type="SMART" id="SM00530">
    <property type="entry name" value="HTH_XRE"/>
    <property type="match status" value="1"/>
</dbReference>
<evidence type="ECO:0000313" key="3">
    <source>
        <dbReference type="EMBL" id="OUM49344.1"/>
    </source>
</evidence>
<comment type="caution">
    <text evidence="3">The sequence shown here is derived from an EMBL/GenBank/DDBJ whole genome shotgun (WGS) entry which is preliminary data.</text>
</comment>
<reference evidence="3 4" key="1">
    <citation type="submission" date="2017-02" db="EMBL/GenBank/DDBJ databases">
        <title>Bacillus pseudomycoides isolate FSL K6-0042.</title>
        <authorList>
            <person name="Kovac J."/>
        </authorList>
    </citation>
    <scope>NUCLEOTIDE SEQUENCE [LARGE SCALE GENOMIC DNA]</scope>
    <source>
        <strain evidence="3 4">FSL K6-0042</strain>
    </source>
</reference>
<protein>
    <recommendedName>
        <fullName evidence="2">HTH cro/C1-type domain-containing protein</fullName>
    </recommendedName>
</protein>
<proteinExistence type="inferred from homology"/>
<dbReference type="EMBL" id="MWPX01000006">
    <property type="protein sequence ID" value="OUM49344.1"/>
    <property type="molecule type" value="Genomic_DNA"/>
</dbReference>
<evidence type="ECO:0000259" key="2">
    <source>
        <dbReference type="PROSITE" id="PS50943"/>
    </source>
</evidence>
<dbReference type="Proteomes" id="UP000195321">
    <property type="component" value="Unassembled WGS sequence"/>
</dbReference>
<dbReference type="RefSeq" id="WP_088093862.1">
    <property type="nucleotide sequence ID" value="NZ_JBEUTC010000344.1"/>
</dbReference>
<accession>A0A1Y3MHQ0</accession>
<evidence type="ECO:0000256" key="1">
    <source>
        <dbReference type="ARBA" id="ARBA00007227"/>
    </source>
</evidence>
<organism evidence="3 4">
    <name type="scientific">Bacillus pseudomycoides</name>
    <dbReference type="NCBI Taxonomy" id="64104"/>
    <lineage>
        <taxon>Bacteria</taxon>
        <taxon>Bacillati</taxon>
        <taxon>Bacillota</taxon>
        <taxon>Bacilli</taxon>
        <taxon>Bacillales</taxon>
        <taxon>Bacillaceae</taxon>
        <taxon>Bacillus</taxon>
        <taxon>Bacillus cereus group</taxon>
    </lineage>
</organism>
<sequence length="385" mass="44867">MNQLKIHKSFNGNRLKQARTIRNITLQELADHLEKSHQAISKYENGKAVPSSEDIMKISKILNFEPSFFYLDNVNNTFYEKPFIFRSKSGIAKKYTDQTKELILLMQHLVENIEYKVSLPKFDLSLVHQSEEEFSPTSDNDIEELATRIRRKFNLGDGPISNLTALCEKMGIIITYINLNHQGIDGCSVLLENRPYIILNKDRESAVRIRFNIAHELGHILLHSRYINKVINKKIHSKRMEYEANRFASALLMPEKGIVGDLTALGLDYLITLKRHWKVSLQAIIYRAEQLEIFTPEYALYLRQQISRKKWRTREPLDEDIPFEQPKLLLYAIKYLEKEKNFFLTQLSFVTGLKVEEIEDFCTGIEGVQNKMDSRPNLMVIDGPR</sequence>
<dbReference type="InterPro" id="IPR010982">
    <property type="entry name" value="Lambda_DNA-bd_dom_sf"/>
</dbReference>
<dbReference type="AlphaFoldDB" id="A0A1Y3MHQ0"/>
<name>A0A1Y3MHQ0_9BACI</name>
<dbReference type="CDD" id="cd00093">
    <property type="entry name" value="HTH_XRE"/>
    <property type="match status" value="1"/>
</dbReference>
<evidence type="ECO:0000313" key="4">
    <source>
        <dbReference type="Proteomes" id="UP000195321"/>
    </source>
</evidence>
<gene>
    <name evidence="3" type="ORF">BW425_07980</name>
</gene>
<dbReference type="PANTHER" id="PTHR43236">
    <property type="entry name" value="ANTITOXIN HIGA1"/>
    <property type="match status" value="1"/>
</dbReference>
<dbReference type="Gene3D" id="1.10.10.2910">
    <property type="match status" value="1"/>
</dbReference>
<feature type="domain" description="HTH cro/C1-type" evidence="2">
    <location>
        <begin position="15"/>
        <end position="69"/>
    </location>
</feature>
<dbReference type="GO" id="GO:0003677">
    <property type="term" value="F:DNA binding"/>
    <property type="evidence" value="ECO:0007669"/>
    <property type="project" value="InterPro"/>
</dbReference>
<dbReference type="InterPro" id="IPR001387">
    <property type="entry name" value="Cro/C1-type_HTH"/>
</dbReference>
<dbReference type="Gene3D" id="1.10.260.40">
    <property type="entry name" value="lambda repressor-like DNA-binding domains"/>
    <property type="match status" value="1"/>
</dbReference>
<dbReference type="PROSITE" id="PS50943">
    <property type="entry name" value="HTH_CROC1"/>
    <property type="match status" value="1"/>
</dbReference>
<dbReference type="SUPFAM" id="SSF47413">
    <property type="entry name" value="lambda repressor-like DNA-binding domains"/>
    <property type="match status" value="1"/>
</dbReference>
<dbReference type="Pfam" id="PF06114">
    <property type="entry name" value="Peptidase_M78"/>
    <property type="match status" value="1"/>
</dbReference>
<dbReference type="InterPro" id="IPR052345">
    <property type="entry name" value="Rad_response_metalloprotease"/>
</dbReference>
<dbReference type="Pfam" id="PF01381">
    <property type="entry name" value="HTH_3"/>
    <property type="match status" value="1"/>
</dbReference>
<dbReference type="InterPro" id="IPR010359">
    <property type="entry name" value="IrrE_HExxH"/>
</dbReference>
<dbReference type="PANTHER" id="PTHR43236:SF1">
    <property type="entry name" value="BLL7220 PROTEIN"/>
    <property type="match status" value="1"/>
</dbReference>
<comment type="similarity">
    <text evidence="1">Belongs to the short-chain fatty acyl-CoA assimilation regulator (ScfR) family.</text>
</comment>